<dbReference type="PATRIC" id="fig|1423738.3.peg.336"/>
<keyword evidence="9" id="KW-0472">Membrane</keyword>
<keyword evidence="7 12" id="KW-0592">Phosphate transport</keyword>
<dbReference type="InterPro" id="IPR011862">
    <property type="entry name" value="Phos-bd"/>
</dbReference>
<evidence type="ECO:0000256" key="8">
    <source>
        <dbReference type="ARBA" id="ARBA00022729"/>
    </source>
</evidence>
<sequence>MKKQLVIGSLFLLGLTLLAGCGQQKTTSSTENTTKSTKVIAVGSTALQPLVEEAAKKFQTDHPKTSINVQGGGSGTGLSQVAQGAVTIGNSDIFAEASQGIDAKKIVDHQVAVVGMAPVVNPDTKVKNVSLAQLKQIFTGKITNWRELGGKDEKIVVVNRAAGSGTRATFEASVLKGAQAVKSQEQDSNGTVQQIVKSTPGAISYLAFSYFKSGIQPLAVDGVQPTAKNVATNRWQIWSYEHMYTQKKITSTTQKFIKYIQSSRFQDTIVKKLGYISIHDMEVVKDAHNQVSEK</sequence>
<feature type="chain" id="PRO_5039752165" description="Phosphate-binding protein" evidence="12">
    <location>
        <begin position="20"/>
        <end position="294"/>
    </location>
</feature>
<dbReference type="STRING" id="1423738.FC84_GL000329"/>
<proteinExistence type="inferred from homology"/>
<comment type="subunit">
    <text evidence="4 12">The complex is composed of two ATP-binding proteins (PstB), two transmembrane proteins (PstC and PstA) and a solute-binding protein (PstS).</text>
</comment>
<evidence type="ECO:0000256" key="1">
    <source>
        <dbReference type="ARBA" id="ARBA00002841"/>
    </source>
</evidence>
<dbReference type="PANTHER" id="PTHR30570">
    <property type="entry name" value="PERIPLASMIC PHOSPHATE BINDING COMPONENT OF PHOSPHATE ABC TRANSPORTER"/>
    <property type="match status" value="1"/>
</dbReference>
<dbReference type="InterPro" id="IPR024370">
    <property type="entry name" value="PBP_domain"/>
</dbReference>
<comment type="function">
    <text evidence="12">Involved in the system for phosphate transport across the cytoplasmic membrane.</text>
</comment>
<dbReference type="InterPro" id="IPR050811">
    <property type="entry name" value="Phosphate_ABC_transporter"/>
</dbReference>
<dbReference type="GO" id="GO:0006817">
    <property type="term" value="P:phosphate ion transport"/>
    <property type="evidence" value="ECO:0007669"/>
    <property type="project" value="UniProtKB-UniRule"/>
</dbReference>
<evidence type="ECO:0000256" key="9">
    <source>
        <dbReference type="ARBA" id="ARBA00023136"/>
    </source>
</evidence>
<comment type="caution">
    <text evidence="14">The sequence shown here is derived from an EMBL/GenBank/DDBJ whole genome shotgun (WGS) entry which is preliminary data.</text>
</comment>
<dbReference type="CDD" id="cd13653">
    <property type="entry name" value="PBP2_phosphate_like_1"/>
    <property type="match status" value="1"/>
</dbReference>
<dbReference type="RefSeq" id="WP_057756877.1">
    <property type="nucleotide sequence ID" value="NZ_AYYK01000011.1"/>
</dbReference>
<evidence type="ECO:0000256" key="11">
    <source>
        <dbReference type="ARBA" id="ARBA00023288"/>
    </source>
</evidence>
<feature type="domain" description="PBP" evidence="13">
    <location>
        <begin position="30"/>
        <end position="263"/>
    </location>
</feature>
<dbReference type="GO" id="GO:0042301">
    <property type="term" value="F:phosphate ion binding"/>
    <property type="evidence" value="ECO:0007669"/>
    <property type="project" value="UniProtKB-UniRule"/>
</dbReference>
<keyword evidence="6 12" id="KW-1003">Cell membrane</keyword>
<dbReference type="Proteomes" id="UP000051813">
    <property type="component" value="Unassembled WGS sequence"/>
</dbReference>
<keyword evidence="11 12" id="KW-0449">Lipoprotein</keyword>
<protein>
    <recommendedName>
        <fullName evidence="12">Phosphate-binding protein</fullName>
    </recommendedName>
</protein>
<keyword evidence="8 12" id="KW-0732">Signal</keyword>
<feature type="signal peptide" evidence="12">
    <location>
        <begin position="1"/>
        <end position="19"/>
    </location>
</feature>
<dbReference type="NCBIfam" id="TIGR02136">
    <property type="entry name" value="ptsS_2"/>
    <property type="match status" value="1"/>
</dbReference>
<dbReference type="PROSITE" id="PS51257">
    <property type="entry name" value="PROKAR_LIPOPROTEIN"/>
    <property type="match status" value="1"/>
</dbReference>
<dbReference type="EMBL" id="AYYK01000011">
    <property type="protein sequence ID" value="KRM78702.1"/>
    <property type="molecule type" value="Genomic_DNA"/>
</dbReference>
<dbReference type="GO" id="GO:0005886">
    <property type="term" value="C:plasma membrane"/>
    <property type="evidence" value="ECO:0007669"/>
    <property type="project" value="UniProtKB-SubCell"/>
</dbReference>
<gene>
    <name evidence="14" type="ORF">FC84_GL000329</name>
</gene>
<name>A0A0R2BGP7_9LACO</name>
<dbReference type="Pfam" id="PF12849">
    <property type="entry name" value="PBP_like_2"/>
    <property type="match status" value="1"/>
</dbReference>
<dbReference type="SUPFAM" id="SSF53850">
    <property type="entry name" value="Periplasmic binding protein-like II"/>
    <property type="match status" value="1"/>
</dbReference>
<comment type="similarity">
    <text evidence="3 12">Belongs to the PstS family.</text>
</comment>
<evidence type="ECO:0000256" key="5">
    <source>
        <dbReference type="ARBA" id="ARBA00022448"/>
    </source>
</evidence>
<comment type="subcellular location">
    <subcellularLocation>
        <location evidence="2 12">Cell membrane</location>
        <topology evidence="2 12">Lipid-anchor</topology>
    </subcellularLocation>
</comment>
<evidence type="ECO:0000256" key="2">
    <source>
        <dbReference type="ARBA" id="ARBA00004193"/>
    </source>
</evidence>
<evidence type="ECO:0000256" key="3">
    <source>
        <dbReference type="ARBA" id="ARBA00008725"/>
    </source>
</evidence>
<dbReference type="Gene3D" id="3.40.190.10">
    <property type="entry name" value="Periplasmic binding protein-like II"/>
    <property type="match status" value="2"/>
</dbReference>
<dbReference type="PANTHER" id="PTHR30570:SF4">
    <property type="entry name" value="PHOSPHATE-BINDING PROTEIN PSTS 1"/>
    <property type="match status" value="1"/>
</dbReference>
<evidence type="ECO:0000256" key="12">
    <source>
        <dbReference type="RuleBase" id="RU367119"/>
    </source>
</evidence>
<evidence type="ECO:0000313" key="15">
    <source>
        <dbReference type="Proteomes" id="UP000051813"/>
    </source>
</evidence>
<evidence type="ECO:0000259" key="13">
    <source>
        <dbReference type="Pfam" id="PF12849"/>
    </source>
</evidence>
<dbReference type="AlphaFoldDB" id="A0A0R2BGP7"/>
<keyword evidence="15" id="KW-1185">Reference proteome</keyword>
<keyword evidence="5 12" id="KW-0813">Transport</keyword>
<dbReference type="OrthoDB" id="9790048at2"/>
<reference evidence="14 15" key="1">
    <citation type="journal article" date="2015" name="Genome Announc.">
        <title>Expanding the biotechnology potential of lactobacilli through comparative genomics of 213 strains and associated genera.</title>
        <authorList>
            <person name="Sun Z."/>
            <person name="Harris H.M."/>
            <person name="McCann A."/>
            <person name="Guo C."/>
            <person name="Argimon S."/>
            <person name="Zhang W."/>
            <person name="Yang X."/>
            <person name="Jeffery I.B."/>
            <person name="Cooney J.C."/>
            <person name="Kagawa T.F."/>
            <person name="Liu W."/>
            <person name="Song Y."/>
            <person name="Salvetti E."/>
            <person name="Wrobel A."/>
            <person name="Rasinkangas P."/>
            <person name="Parkhill J."/>
            <person name="Rea M.C."/>
            <person name="O'Sullivan O."/>
            <person name="Ritari J."/>
            <person name="Douillard F.P."/>
            <person name="Paul Ross R."/>
            <person name="Yang R."/>
            <person name="Briner A.E."/>
            <person name="Felis G.E."/>
            <person name="de Vos W.M."/>
            <person name="Barrangou R."/>
            <person name="Klaenhammer T.R."/>
            <person name="Caufield P.W."/>
            <person name="Cui Y."/>
            <person name="Zhang H."/>
            <person name="O'Toole P.W."/>
        </authorList>
    </citation>
    <scope>NUCLEOTIDE SEQUENCE [LARGE SCALE GENOMIC DNA]</scope>
    <source>
        <strain evidence="14 15">DSM 20335</strain>
    </source>
</reference>
<evidence type="ECO:0000256" key="6">
    <source>
        <dbReference type="ARBA" id="ARBA00022475"/>
    </source>
</evidence>
<accession>A0A0R2BGP7</accession>
<evidence type="ECO:0000256" key="4">
    <source>
        <dbReference type="ARBA" id="ARBA00011529"/>
    </source>
</evidence>
<comment type="function">
    <text evidence="1">Part of the ABC transporter complex PstSACB involved in phosphate import.</text>
</comment>
<organism evidence="14 15">
    <name type="scientific">Lapidilactobacillus dextrinicus DSM 20335</name>
    <dbReference type="NCBI Taxonomy" id="1423738"/>
    <lineage>
        <taxon>Bacteria</taxon>
        <taxon>Bacillati</taxon>
        <taxon>Bacillota</taxon>
        <taxon>Bacilli</taxon>
        <taxon>Lactobacillales</taxon>
        <taxon>Lactobacillaceae</taxon>
        <taxon>Lapidilactobacillus</taxon>
    </lineage>
</organism>
<evidence type="ECO:0000256" key="10">
    <source>
        <dbReference type="ARBA" id="ARBA00023139"/>
    </source>
</evidence>
<keyword evidence="10 12" id="KW-0564">Palmitate</keyword>
<evidence type="ECO:0000313" key="14">
    <source>
        <dbReference type="EMBL" id="KRM78702.1"/>
    </source>
</evidence>
<evidence type="ECO:0000256" key="7">
    <source>
        <dbReference type="ARBA" id="ARBA00022592"/>
    </source>
</evidence>